<evidence type="ECO:0000313" key="5">
    <source>
        <dbReference type="Proteomes" id="UP000749559"/>
    </source>
</evidence>
<evidence type="ECO:0000313" key="4">
    <source>
        <dbReference type="EMBL" id="CAH1774743.1"/>
    </source>
</evidence>
<gene>
    <name evidence="4" type="ORF">OFUS_LOCUS2144</name>
</gene>
<keyword evidence="5" id="KW-1185">Reference proteome</keyword>
<dbReference type="Proteomes" id="UP000749559">
    <property type="component" value="Unassembled WGS sequence"/>
</dbReference>
<keyword evidence="3" id="KW-0732">Signal</keyword>
<evidence type="ECO:0000256" key="3">
    <source>
        <dbReference type="SAM" id="SignalP"/>
    </source>
</evidence>
<dbReference type="OrthoDB" id="8192800at2759"/>
<name>A0A8S4N0W3_OWEFU</name>
<feature type="chain" id="PRO_5035847133" evidence="3">
    <location>
        <begin position="23"/>
        <end position="423"/>
    </location>
</feature>
<keyword evidence="2" id="KW-0472">Membrane</keyword>
<reference evidence="4" key="1">
    <citation type="submission" date="2022-03" db="EMBL/GenBank/DDBJ databases">
        <authorList>
            <person name="Martin C."/>
        </authorList>
    </citation>
    <scope>NUCLEOTIDE SEQUENCE</scope>
</reference>
<evidence type="ECO:0000256" key="2">
    <source>
        <dbReference type="SAM" id="Phobius"/>
    </source>
</evidence>
<dbReference type="AlphaFoldDB" id="A0A8S4N0W3"/>
<dbReference type="EMBL" id="CAIIXF020000001">
    <property type="protein sequence ID" value="CAH1774743.1"/>
    <property type="molecule type" value="Genomic_DNA"/>
</dbReference>
<comment type="caution">
    <text evidence="4">The sequence shown here is derived from an EMBL/GenBank/DDBJ whole genome shotgun (WGS) entry which is preliminary data.</text>
</comment>
<evidence type="ECO:0000256" key="1">
    <source>
        <dbReference type="SAM" id="MobiDB-lite"/>
    </source>
</evidence>
<protein>
    <submittedName>
        <fullName evidence="4">Uncharacterized protein</fullName>
    </submittedName>
</protein>
<keyword evidence="2" id="KW-1133">Transmembrane helix</keyword>
<feature type="transmembrane region" description="Helical" evidence="2">
    <location>
        <begin position="313"/>
        <end position="341"/>
    </location>
</feature>
<accession>A0A8S4N0W3</accession>
<keyword evidence="2" id="KW-0812">Transmembrane</keyword>
<organism evidence="4 5">
    <name type="scientific">Owenia fusiformis</name>
    <name type="common">Polychaete worm</name>
    <dbReference type="NCBI Taxonomy" id="6347"/>
    <lineage>
        <taxon>Eukaryota</taxon>
        <taxon>Metazoa</taxon>
        <taxon>Spiralia</taxon>
        <taxon>Lophotrochozoa</taxon>
        <taxon>Annelida</taxon>
        <taxon>Polychaeta</taxon>
        <taxon>Sedentaria</taxon>
        <taxon>Canalipalpata</taxon>
        <taxon>Sabellida</taxon>
        <taxon>Oweniida</taxon>
        <taxon>Oweniidae</taxon>
        <taxon>Owenia</taxon>
    </lineage>
</organism>
<feature type="compositionally biased region" description="Low complexity" evidence="1">
    <location>
        <begin position="278"/>
        <end position="291"/>
    </location>
</feature>
<proteinExistence type="predicted"/>
<feature type="region of interest" description="Disordered" evidence="1">
    <location>
        <begin position="274"/>
        <end position="298"/>
    </location>
</feature>
<feature type="signal peptide" evidence="3">
    <location>
        <begin position="1"/>
        <end position="22"/>
    </location>
</feature>
<sequence length="423" mass="45826">MQGKSLGTSVISVTFILNVVSSQSGILGIASTETMAFNTSVQPSGTIQQSVTGQSSIKVTQPSAIVQSSASMEHWPQNGTITHQSSAAKIQSSATDTQLSATILQQSIKTHTSSIIQPSATIKQLIESDTSVILTRPFETNLISSTIVYQSATFMDLDSSSAISKSTWFEYLETMREPFSIMPTHTQYLSSSEYKSKVTEMEVISKSSTLITPLLTHTAESISTGTISPITTSPIHSTSILDSPIMKNSSMWWPTQSKGLSSISAADITTVVPNPCQSSHSNTPSNSTSSPQEVNCTLGPTSSPIHSYPTERWSLGAIIGTILGIASFILIIGGIVAYMLYCRRSRRKIEMNKDTTTSYGFSYFSTNWGDSVTSLNYLSTNIPLPKENEDEMVSVDDDAFLNSLDSSTFANFWNDPNMKNTRV</sequence>